<dbReference type="Proteomes" id="UP000078386">
    <property type="component" value="Unassembled WGS sequence"/>
</dbReference>
<dbReference type="EMBL" id="LXEU01000037">
    <property type="protein sequence ID" value="OAT54521.1"/>
    <property type="molecule type" value="Genomic_DNA"/>
</dbReference>
<sequence length="240" mass="28313">MNSCLYQGVLRHRRFQPKAHQFCYHVFMAWLDLDELPQLPTVGVKRNRFAAAAFYDADYPLGTPLKARALEQLALLTGEQPDGRVMLLTQLRYLGFHFNPVNFYYCYDRADSLRWVLAEVRNTPWNERHYYAVDAQAMLPVEKAFHVSPFNPMDMIYHWRFNPPGKTLHMHIENHQTAKVFDATLTLKREPLTQKNLRSLLLRIPLMTLKTVLAIYWQALKLWLKRVPLYTHPVSRSKRS</sequence>
<protein>
    <recommendedName>
        <fullName evidence="3">Plasmid partition ParA protein</fullName>
    </recommendedName>
</protein>
<keyword evidence="2" id="KW-1185">Reference proteome</keyword>
<evidence type="ECO:0000313" key="2">
    <source>
        <dbReference type="Proteomes" id="UP000078386"/>
    </source>
</evidence>
<dbReference type="PANTHER" id="PTHR33973">
    <property type="entry name" value="OS07G0153300 PROTEIN"/>
    <property type="match status" value="1"/>
</dbReference>
<reference evidence="1 2" key="1">
    <citation type="submission" date="2016-04" db="EMBL/GenBank/DDBJ databases">
        <title>ATOL: Assembling a taxonomically balanced genome-scale reconstruction of the evolutionary history of the Enterobacteriaceae.</title>
        <authorList>
            <person name="Plunkett G.III."/>
            <person name="Neeno-Eckwall E.C."/>
            <person name="Glasner J.D."/>
            <person name="Perna N.T."/>
        </authorList>
    </citation>
    <scope>NUCLEOTIDE SEQUENCE [LARGE SCALE GENOMIC DNA]</scope>
    <source>
        <strain evidence="1 2">ATCC 51603</strain>
    </source>
</reference>
<dbReference type="AlphaFoldDB" id="A0A1B7K2Y7"/>
<evidence type="ECO:0008006" key="3">
    <source>
        <dbReference type="Google" id="ProtNLM"/>
    </source>
</evidence>
<evidence type="ECO:0000313" key="1">
    <source>
        <dbReference type="EMBL" id="OAT54521.1"/>
    </source>
</evidence>
<dbReference type="RefSeq" id="WP_064543922.1">
    <property type="nucleotide sequence ID" value="NZ_LXEU01000037.1"/>
</dbReference>
<organism evidence="1 2">
    <name type="scientific">Kluyvera georgiana ATCC 51603</name>
    <dbReference type="NCBI Taxonomy" id="1354264"/>
    <lineage>
        <taxon>Bacteria</taxon>
        <taxon>Pseudomonadati</taxon>
        <taxon>Pseudomonadota</taxon>
        <taxon>Gammaproteobacteria</taxon>
        <taxon>Enterobacterales</taxon>
        <taxon>Enterobacteriaceae</taxon>
        <taxon>Kluyvera</taxon>
    </lineage>
</organism>
<gene>
    <name evidence="1" type="ORF">M989_01518</name>
</gene>
<dbReference type="InterPro" id="IPR010775">
    <property type="entry name" value="DUF1365"/>
</dbReference>
<name>A0A1B7K2Y7_9ENTR</name>
<dbReference type="PANTHER" id="PTHR33973:SF4">
    <property type="entry name" value="OS07G0153300 PROTEIN"/>
    <property type="match status" value="1"/>
</dbReference>
<dbReference type="PATRIC" id="fig|1354264.4.peg.1579"/>
<proteinExistence type="predicted"/>
<dbReference type="Pfam" id="PF07103">
    <property type="entry name" value="DUF1365"/>
    <property type="match status" value="1"/>
</dbReference>
<comment type="caution">
    <text evidence="1">The sequence shown here is derived from an EMBL/GenBank/DDBJ whole genome shotgun (WGS) entry which is preliminary data.</text>
</comment>
<accession>A0A1B7K2Y7</accession>